<feature type="domain" description="Thiamine phosphate synthase/TenI" evidence="13">
    <location>
        <begin position="15"/>
        <end position="196"/>
    </location>
</feature>
<evidence type="ECO:0000256" key="9">
    <source>
        <dbReference type="ARBA" id="ARBA00047883"/>
    </source>
</evidence>
<name>A0A2H0LS28_9BACT</name>
<evidence type="ECO:0000256" key="3">
    <source>
        <dbReference type="ARBA" id="ARBA00022679"/>
    </source>
</evidence>
<evidence type="ECO:0000256" key="7">
    <source>
        <dbReference type="ARBA" id="ARBA00047334"/>
    </source>
</evidence>
<evidence type="ECO:0000259" key="13">
    <source>
        <dbReference type="Pfam" id="PF02581"/>
    </source>
</evidence>
<evidence type="ECO:0000256" key="5">
    <source>
        <dbReference type="ARBA" id="ARBA00022842"/>
    </source>
</evidence>
<dbReference type="EMBL" id="PCVY01000016">
    <property type="protein sequence ID" value="PIQ87229.1"/>
    <property type="molecule type" value="Genomic_DNA"/>
</dbReference>
<comment type="similarity">
    <text evidence="10 11">Belongs to the thiamine-phosphate synthase family.</text>
</comment>
<dbReference type="PANTHER" id="PTHR20857">
    <property type="entry name" value="THIAMINE-PHOSPHATE PYROPHOSPHORYLASE"/>
    <property type="match status" value="1"/>
</dbReference>
<evidence type="ECO:0000313" key="14">
    <source>
        <dbReference type="EMBL" id="PIQ87229.1"/>
    </source>
</evidence>
<dbReference type="EC" id="2.5.1.3" evidence="10"/>
<dbReference type="InterPro" id="IPR013785">
    <property type="entry name" value="Aldolase_TIM"/>
</dbReference>
<dbReference type="GO" id="GO:0004789">
    <property type="term" value="F:thiamine-phosphate diphosphorylase activity"/>
    <property type="evidence" value="ECO:0007669"/>
    <property type="project" value="UniProtKB-UniRule"/>
</dbReference>
<feature type="binding site" evidence="10">
    <location>
        <begin position="143"/>
        <end position="145"/>
    </location>
    <ligand>
        <name>2-[(2R,5Z)-2-carboxy-4-methylthiazol-5(2H)-ylidene]ethyl phosphate</name>
        <dbReference type="ChEBI" id="CHEBI:62899"/>
    </ligand>
</feature>
<keyword evidence="6 10" id="KW-0784">Thiamine biosynthesis</keyword>
<gene>
    <name evidence="10 14" type="primary">thiE</name>
    <name evidence="14" type="ORF">COV74_01525</name>
</gene>
<comment type="cofactor">
    <cofactor evidence="10">
        <name>Mg(2+)</name>
        <dbReference type="ChEBI" id="CHEBI:18420"/>
    </cofactor>
    <text evidence="10">Binds 1 Mg(2+) ion per subunit.</text>
</comment>
<keyword evidence="5 10" id="KW-0460">Magnesium</keyword>
<reference evidence="14 15" key="1">
    <citation type="submission" date="2017-09" db="EMBL/GenBank/DDBJ databases">
        <title>Depth-based differentiation of microbial function through sediment-hosted aquifers and enrichment of novel symbionts in the deep terrestrial subsurface.</title>
        <authorList>
            <person name="Probst A.J."/>
            <person name="Ladd B."/>
            <person name="Jarett J.K."/>
            <person name="Geller-Mcgrath D.E."/>
            <person name="Sieber C.M."/>
            <person name="Emerson J.B."/>
            <person name="Anantharaman K."/>
            <person name="Thomas B.C."/>
            <person name="Malmstrom R."/>
            <person name="Stieglmeier M."/>
            <person name="Klingl A."/>
            <person name="Woyke T."/>
            <person name="Ryan C.M."/>
            <person name="Banfield J.F."/>
        </authorList>
    </citation>
    <scope>NUCLEOTIDE SEQUENCE [LARGE SCALE GENOMIC DNA]</scope>
    <source>
        <strain evidence="14">CG11_big_fil_rev_8_21_14_0_20_45_26</strain>
    </source>
</reference>
<keyword evidence="3 10" id="KW-0808">Transferase</keyword>
<dbReference type="GO" id="GO:0000287">
    <property type="term" value="F:magnesium ion binding"/>
    <property type="evidence" value="ECO:0007669"/>
    <property type="project" value="UniProtKB-UniRule"/>
</dbReference>
<dbReference type="Gene3D" id="3.20.20.70">
    <property type="entry name" value="Aldolase class I"/>
    <property type="match status" value="1"/>
</dbReference>
<dbReference type="NCBIfam" id="TIGR00693">
    <property type="entry name" value="thiE"/>
    <property type="match status" value="1"/>
</dbReference>
<sequence length="214" mass="23545">MAHLWQKKALRGFRLYAITDLKTADRSEMRQVEEALKAGVDMIQLRSKTLTDEKFLEIGKSIRVISQRYGKLMIVNDRLDLALRLKADGIHLGQDDLSVGVARRSFNALGGGIVGRSTHSLQQARDAQKEGADYIGFGPLFQTPTKPAYPPIGLMDIARLRKFLRIPFVCIGGINAANVKCVTDAGAQRVAVVRAVFAQASIGDAVKKIKEQLL</sequence>
<proteinExistence type="inferred from homology"/>
<feature type="binding site" evidence="10">
    <location>
        <position position="96"/>
    </location>
    <ligand>
        <name>Mg(2+)</name>
        <dbReference type="ChEBI" id="CHEBI:18420"/>
    </ligand>
</feature>
<dbReference type="GO" id="GO:0009228">
    <property type="term" value="P:thiamine biosynthetic process"/>
    <property type="evidence" value="ECO:0007669"/>
    <property type="project" value="UniProtKB-KW"/>
</dbReference>
<dbReference type="AlphaFoldDB" id="A0A2H0LS28"/>
<evidence type="ECO:0000256" key="12">
    <source>
        <dbReference type="RuleBase" id="RU004253"/>
    </source>
</evidence>
<feature type="binding site" evidence="10">
    <location>
        <position position="173"/>
    </location>
    <ligand>
        <name>2-[(2R,5Z)-2-carboxy-4-methylthiazol-5(2H)-ylidene]ethyl phosphate</name>
        <dbReference type="ChEBI" id="CHEBI:62899"/>
    </ligand>
</feature>
<dbReference type="FunFam" id="3.20.20.70:FF:000096">
    <property type="entry name" value="Thiamine-phosphate synthase"/>
    <property type="match status" value="1"/>
</dbReference>
<feature type="binding site" evidence="10">
    <location>
        <position position="77"/>
    </location>
    <ligand>
        <name>Mg(2+)</name>
        <dbReference type="ChEBI" id="CHEBI:18420"/>
    </ligand>
</feature>
<accession>A0A2H0LS28</accession>
<feature type="binding site" evidence="10">
    <location>
        <position position="76"/>
    </location>
    <ligand>
        <name>4-amino-2-methyl-5-(diphosphooxymethyl)pyrimidine</name>
        <dbReference type="ChEBI" id="CHEBI:57841"/>
    </ligand>
</feature>
<comment type="pathway">
    <text evidence="2 10 12">Cofactor biosynthesis; thiamine diphosphate biosynthesis; thiamine phosphate from 4-amino-2-methyl-5-diphosphomethylpyrimidine and 4-methyl-5-(2-phosphoethyl)-thiazole: step 1/1.</text>
</comment>
<comment type="caution">
    <text evidence="14">The sequence shown here is derived from an EMBL/GenBank/DDBJ whole genome shotgun (WGS) entry which is preliminary data.</text>
</comment>
<protein>
    <recommendedName>
        <fullName evidence="10">Thiamine-phosphate synthase</fullName>
        <shortName evidence="10">TP synthase</shortName>
        <shortName evidence="10">TPS</shortName>
        <ecNumber evidence="10">2.5.1.3</ecNumber>
    </recommendedName>
    <alternativeName>
        <fullName evidence="10">Thiamine-phosphate pyrophosphorylase</fullName>
        <shortName evidence="10">TMP pyrophosphorylase</shortName>
        <shortName evidence="10">TMP-PPase</shortName>
    </alternativeName>
</protein>
<keyword evidence="4 10" id="KW-0479">Metal-binding</keyword>
<dbReference type="InterPro" id="IPR034291">
    <property type="entry name" value="TMP_synthase"/>
</dbReference>
<dbReference type="InterPro" id="IPR036206">
    <property type="entry name" value="ThiamineP_synth_sf"/>
</dbReference>
<comment type="catalytic activity">
    <reaction evidence="8 10 11">
        <text>2-(2-carboxy-4-methylthiazol-5-yl)ethyl phosphate + 4-amino-2-methyl-5-(diphosphooxymethyl)pyrimidine + 2 H(+) = thiamine phosphate + CO2 + diphosphate</text>
        <dbReference type="Rhea" id="RHEA:47848"/>
        <dbReference type="ChEBI" id="CHEBI:15378"/>
        <dbReference type="ChEBI" id="CHEBI:16526"/>
        <dbReference type="ChEBI" id="CHEBI:33019"/>
        <dbReference type="ChEBI" id="CHEBI:37575"/>
        <dbReference type="ChEBI" id="CHEBI:57841"/>
        <dbReference type="ChEBI" id="CHEBI:62890"/>
        <dbReference type="EC" id="2.5.1.3"/>
    </reaction>
</comment>
<dbReference type="CDD" id="cd00564">
    <property type="entry name" value="TMP_TenI"/>
    <property type="match status" value="1"/>
</dbReference>
<evidence type="ECO:0000256" key="2">
    <source>
        <dbReference type="ARBA" id="ARBA00005165"/>
    </source>
</evidence>
<feature type="binding site" evidence="10">
    <location>
        <position position="117"/>
    </location>
    <ligand>
        <name>4-amino-2-methyl-5-(diphosphooxymethyl)pyrimidine</name>
        <dbReference type="ChEBI" id="CHEBI:57841"/>
    </ligand>
</feature>
<feature type="binding site" evidence="10">
    <location>
        <begin position="44"/>
        <end position="48"/>
    </location>
    <ligand>
        <name>4-amino-2-methyl-5-(diphosphooxymethyl)pyrimidine</name>
        <dbReference type="ChEBI" id="CHEBI:57841"/>
    </ligand>
</feature>
<evidence type="ECO:0000256" key="10">
    <source>
        <dbReference type="HAMAP-Rule" id="MF_00097"/>
    </source>
</evidence>
<evidence type="ECO:0000313" key="15">
    <source>
        <dbReference type="Proteomes" id="UP000230859"/>
    </source>
</evidence>
<evidence type="ECO:0000256" key="1">
    <source>
        <dbReference type="ARBA" id="ARBA00003814"/>
    </source>
</evidence>
<evidence type="ECO:0000256" key="4">
    <source>
        <dbReference type="ARBA" id="ARBA00022723"/>
    </source>
</evidence>
<comment type="function">
    <text evidence="1 10">Condenses 4-methyl-5-(beta-hydroxyethyl)thiazole monophosphate (THZ-P) and 2-methyl-4-amino-5-hydroxymethyl pyrimidine pyrophosphate (HMP-PP) to form thiamine monophosphate (TMP).</text>
</comment>
<dbReference type="GO" id="GO:0005737">
    <property type="term" value="C:cytoplasm"/>
    <property type="evidence" value="ECO:0007669"/>
    <property type="project" value="TreeGrafter"/>
</dbReference>
<dbReference type="Pfam" id="PF02581">
    <property type="entry name" value="TMP-TENI"/>
    <property type="match status" value="1"/>
</dbReference>
<evidence type="ECO:0000256" key="8">
    <source>
        <dbReference type="ARBA" id="ARBA00047851"/>
    </source>
</evidence>
<comment type="caution">
    <text evidence="10">Lacks conserved residue(s) required for the propagation of feature annotation.</text>
</comment>
<dbReference type="InterPro" id="IPR022998">
    <property type="entry name" value="ThiamineP_synth_TenI"/>
</dbReference>
<feature type="binding site" evidence="10">
    <location>
        <position position="146"/>
    </location>
    <ligand>
        <name>4-amino-2-methyl-5-(diphosphooxymethyl)pyrimidine</name>
        <dbReference type="ChEBI" id="CHEBI:57841"/>
    </ligand>
</feature>
<dbReference type="PANTHER" id="PTHR20857:SF15">
    <property type="entry name" value="THIAMINE-PHOSPHATE SYNTHASE"/>
    <property type="match status" value="1"/>
</dbReference>
<dbReference type="SUPFAM" id="SSF51391">
    <property type="entry name" value="Thiamin phosphate synthase"/>
    <property type="match status" value="1"/>
</dbReference>
<dbReference type="Proteomes" id="UP000230859">
    <property type="component" value="Unassembled WGS sequence"/>
</dbReference>
<dbReference type="GO" id="GO:0009229">
    <property type="term" value="P:thiamine diphosphate biosynthetic process"/>
    <property type="evidence" value="ECO:0007669"/>
    <property type="project" value="UniProtKB-UniRule"/>
</dbReference>
<dbReference type="HAMAP" id="MF_00097">
    <property type="entry name" value="TMP_synthase"/>
    <property type="match status" value="1"/>
</dbReference>
<comment type="catalytic activity">
    <reaction evidence="7 10 11">
        <text>4-methyl-5-(2-phosphooxyethyl)-thiazole + 4-amino-2-methyl-5-(diphosphooxymethyl)pyrimidine + H(+) = thiamine phosphate + diphosphate</text>
        <dbReference type="Rhea" id="RHEA:22328"/>
        <dbReference type="ChEBI" id="CHEBI:15378"/>
        <dbReference type="ChEBI" id="CHEBI:33019"/>
        <dbReference type="ChEBI" id="CHEBI:37575"/>
        <dbReference type="ChEBI" id="CHEBI:57841"/>
        <dbReference type="ChEBI" id="CHEBI:58296"/>
        <dbReference type="EC" id="2.5.1.3"/>
    </reaction>
</comment>
<organism evidence="14 15">
    <name type="scientific">Candidatus Abzuiibacterium crystallinum</name>
    <dbReference type="NCBI Taxonomy" id="1974748"/>
    <lineage>
        <taxon>Bacteria</taxon>
        <taxon>Pseudomonadati</taxon>
        <taxon>Candidatus Omnitrophota</taxon>
        <taxon>Candidatus Abzuiibacterium</taxon>
    </lineage>
</organism>
<evidence type="ECO:0000256" key="11">
    <source>
        <dbReference type="RuleBase" id="RU003826"/>
    </source>
</evidence>
<comment type="catalytic activity">
    <reaction evidence="9 10 11">
        <text>2-[(2R,5Z)-2-carboxy-4-methylthiazol-5(2H)-ylidene]ethyl phosphate + 4-amino-2-methyl-5-(diphosphooxymethyl)pyrimidine + 2 H(+) = thiamine phosphate + CO2 + diphosphate</text>
        <dbReference type="Rhea" id="RHEA:47844"/>
        <dbReference type="ChEBI" id="CHEBI:15378"/>
        <dbReference type="ChEBI" id="CHEBI:16526"/>
        <dbReference type="ChEBI" id="CHEBI:33019"/>
        <dbReference type="ChEBI" id="CHEBI:37575"/>
        <dbReference type="ChEBI" id="CHEBI:57841"/>
        <dbReference type="ChEBI" id="CHEBI:62899"/>
        <dbReference type="EC" id="2.5.1.3"/>
    </reaction>
</comment>
<dbReference type="UniPathway" id="UPA00060">
    <property type="reaction ID" value="UER00141"/>
</dbReference>
<evidence type="ECO:0000256" key="6">
    <source>
        <dbReference type="ARBA" id="ARBA00022977"/>
    </source>
</evidence>